<sequence>MTVNFQDSEIVAGWEDILSKDKYRIMFADIAASYPDKKSIYVDYEDIDAYNPDLAMFFLDNPSKCLHKGAEVVRSSLPPTWDMKDTVNLRITCLPRDAKVEVRHLRAKHLGKLVAVEGLARKVTTVKPRMTQALFRCSRCGAEIWEKQRGVLMKEPLMCSNPDGSCNKQATHFELDSKASVYIDTQKIEIQESPEGLRGGAQPERISGFLEDDIAGIVTAGNRITINGIVRSAEKPDRDKTTIFETFMDVISIEFEEHEYDEIQITEEDELQILEMSQDPKLFDNIVASISPTIFGMTEVKGAIALQLFGGCNKEMDDGTVIRGDMHVLLVGDPGVAKSQILRYMSTLAPRGIYASGKSASAAGLTAAAVKDEFGDGRWTLEAGALVLADKGLACIDELDKMTPQDRSSLHEAMESQRISVAKAGITATLQCRCSMLAAANPKFGRFETTGTSITSQIDLPPALMSRFDLIFVLTDKPNAKTDMKLTSHILNVHRRGEARHVKDDAPMVVGIDLKKIKENTQAIKPVYDQDMLRKYVAYSKRIVPVMTDEAMSIIEKTYLEIRAQGAGENDSVPITARQLEAFVRLSEASARMRLSYMVEGADAQRAVDLVQYYLDKILAPNGGQWDIDNLSADYTKKDRNELNIILDVIREYGSIDGLSEEEIISHSLNEGLSEDKAKRRLRMMKEDGTLFSPRNDGRYKGA</sequence>
<keyword evidence="3 6" id="KW-0547">Nucleotide-binding</keyword>
<dbReference type="InterPro" id="IPR027417">
    <property type="entry name" value="P-loop_NTPase"/>
</dbReference>
<dbReference type="InterPro" id="IPR036388">
    <property type="entry name" value="WH-like_DNA-bd_sf"/>
</dbReference>
<dbReference type="EC" id="3.6.4.12" evidence="8"/>
<proteinExistence type="inferred from homology"/>
<dbReference type="GO" id="GO:0042555">
    <property type="term" value="C:MCM complex"/>
    <property type="evidence" value="ECO:0007669"/>
    <property type="project" value="TreeGrafter"/>
</dbReference>
<dbReference type="PANTHER" id="PTHR11630">
    <property type="entry name" value="DNA REPLICATION LICENSING FACTOR MCM FAMILY MEMBER"/>
    <property type="match status" value="1"/>
</dbReference>
<evidence type="ECO:0000256" key="5">
    <source>
        <dbReference type="ARBA" id="ARBA00023125"/>
    </source>
</evidence>
<dbReference type="Gene3D" id="3.30.1640.10">
    <property type="entry name" value="mini-chromosome maintenance (MCM) complex, chain A, domain 1"/>
    <property type="match status" value="1"/>
</dbReference>
<keyword evidence="4 6" id="KW-0067">ATP-binding</keyword>
<dbReference type="InterPro" id="IPR012340">
    <property type="entry name" value="NA-bd_OB-fold"/>
</dbReference>
<organism evidence="8 9">
    <name type="scientific">Candidatus Methanoplasma termitum</name>
    <dbReference type="NCBI Taxonomy" id="1577791"/>
    <lineage>
        <taxon>Archaea</taxon>
        <taxon>Methanobacteriati</taxon>
        <taxon>Thermoplasmatota</taxon>
        <taxon>Thermoplasmata</taxon>
        <taxon>Methanomassiliicoccales</taxon>
        <taxon>Methanomassiliicoccaceae</taxon>
        <taxon>Candidatus Methanoplasma</taxon>
    </lineage>
</organism>
<dbReference type="FunFam" id="3.40.50.300:FF:000826">
    <property type="entry name" value="Replicative DNA helicase Mcm"/>
    <property type="match status" value="1"/>
</dbReference>
<keyword evidence="8" id="KW-0378">Hydrolase</keyword>
<dbReference type="HOGENOM" id="CLU_000995_6_0_2"/>
<dbReference type="Gene3D" id="3.40.50.300">
    <property type="entry name" value="P-loop containing nucleotide triphosphate hydrolases"/>
    <property type="match status" value="1"/>
</dbReference>
<dbReference type="Gene3D" id="2.40.50.140">
    <property type="entry name" value="Nucleic acid-binding proteins"/>
    <property type="match status" value="1"/>
</dbReference>
<dbReference type="InterPro" id="IPR041562">
    <property type="entry name" value="MCM_lid"/>
</dbReference>
<dbReference type="OrthoDB" id="6747at2157"/>
<gene>
    <name evidence="8" type="primary">mCM</name>
    <name evidence="8" type="ORF">Mpt1_c14350</name>
</gene>
<keyword evidence="9" id="KW-1185">Reference proteome</keyword>
<evidence type="ECO:0000259" key="7">
    <source>
        <dbReference type="PROSITE" id="PS50051"/>
    </source>
</evidence>
<dbReference type="PROSITE" id="PS50051">
    <property type="entry name" value="MCM_2"/>
    <property type="match status" value="1"/>
</dbReference>
<dbReference type="SUPFAM" id="SSF52540">
    <property type="entry name" value="P-loop containing nucleoside triphosphate hydrolases"/>
    <property type="match status" value="1"/>
</dbReference>
<dbReference type="SMART" id="SM00350">
    <property type="entry name" value="MCM"/>
    <property type="match status" value="1"/>
</dbReference>
<dbReference type="SUPFAM" id="SSF50249">
    <property type="entry name" value="Nucleic acid-binding proteins"/>
    <property type="match status" value="1"/>
</dbReference>
<dbReference type="PANTHER" id="PTHR11630:SF66">
    <property type="entry name" value="DNA REPLICATION LICENSING FACTOR MCM4"/>
    <property type="match status" value="1"/>
</dbReference>
<dbReference type="GO" id="GO:0003697">
    <property type="term" value="F:single-stranded DNA binding"/>
    <property type="evidence" value="ECO:0007669"/>
    <property type="project" value="TreeGrafter"/>
</dbReference>
<dbReference type="EMBL" id="CP010070">
    <property type="protein sequence ID" value="AIZ57291.1"/>
    <property type="molecule type" value="Genomic_DNA"/>
</dbReference>
<dbReference type="GO" id="GO:0006260">
    <property type="term" value="P:DNA replication"/>
    <property type="evidence" value="ECO:0007669"/>
    <property type="project" value="UniProtKB-KW"/>
</dbReference>
<dbReference type="AlphaFoldDB" id="A0A0A7LIF5"/>
<dbReference type="InterPro" id="IPR031327">
    <property type="entry name" value="MCM"/>
</dbReference>
<keyword evidence="2" id="KW-0235">DNA replication</keyword>
<evidence type="ECO:0000256" key="3">
    <source>
        <dbReference type="ARBA" id="ARBA00022741"/>
    </source>
</evidence>
<keyword evidence="5 6" id="KW-0238">DNA-binding</keyword>
<feature type="domain" description="MCM C-terminal AAA(+) ATPase" evidence="7">
    <location>
        <begin position="282"/>
        <end position="490"/>
    </location>
</feature>
<dbReference type="GO" id="GO:0016787">
    <property type="term" value="F:hydrolase activity"/>
    <property type="evidence" value="ECO:0007669"/>
    <property type="project" value="UniProtKB-KW"/>
</dbReference>
<dbReference type="Pfam" id="PF00493">
    <property type="entry name" value="MCM"/>
    <property type="match status" value="1"/>
</dbReference>
<dbReference type="Pfam" id="PF17207">
    <property type="entry name" value="MCM_OB"/>
    <property type="match status" value="1"/>
</dbReference>
<reference evidence="8 9" key="1">
    <citation type="journal article" date="2014" name="Appl. Environ. Microbiol.">
        <title>Comparative Genome Analysis of 'Candidatus Methanoplasma termitum' Indicates a New Mode of Energy Metabolism in the Seventh Order of Methanogens.</title>
        <authorList>
            <person name="Lang K."/>
            <person name="Schuldes J."/>
            <person name="Klingl A."/>
            <person name="Poehlein A."/>
            <person name="Daniel R."/>
            <person name="Brune A."/>
        </authorList>
    </citation>
    <scope>NUCLEOTIDE SEQUENCE [LARGE SCALE GENOMIC DNA]</scope>
    <source>
        <strain evidence="9">Mpt1</strain>
    </source>
</reference>
<evidence type="ECO:0000256" key="6">
    <source>
        <dbReference type="RuleBase" id="RU004070"/>
    </source>
</evidence>
<evidence type="ECO:0000256" key="2">
    <source>
        <dbReference type="ARBA" id="ARBA00022705"/>
    </source>
</evidence>
<dbReference type="RefSeq" id="WP_048113476.1">
    <property type="nucleotide sequence ID" value="NZ_CP010070.1"/>
</dbReference>
<accession>A0A0A7LIF5</accession>
<dbReference type="GO" id="GO:0017116">
    <property type="term" value="F:single-stranded DNA helicase activity"/>
    <property type="evidence" value="ECO:0007669"/>
    <property type="project" value="TreeGrafter"/>
</dbReference>
<dbReference type="KEGG" id="mear:Mpt1_c14350"/>
<dbReference type="Gene3D" id="2.20.28.10">
    <property type="match status" value="1"/>
</dbReference>
<dbReference type="STRING" id="1577791.Mpt1_c14350"/>
<evidence type="ECO:0000313" key="9">
    <source>
        <dbReference type="Proteomes" id="UP000030787"/>
    </source>
</evidence>
<dbReference type="Proteomes" id="UP000030787">
    <property type="component" value="Chromosome"/>
</dbReference>
<dbReference type="Gene3D" id="1.10.10.10">
    <property type="entry name" value="Winged helix-like DNA-binding domain superfamily/Winged helix DNA-binding domain"/>
    <property type="match status" value="1"/>
</dbReference>
<evidence type="ECO:0000256" key="4">
    <source>
        <dbReference type="ARBA" id="ARBA00022840"/>
    </source>
</evidence>
<dbReference type="InterPro" id="IPR001208">
    <property type="entry name" value="MCM_dom"/>
</dbReference>
<name>A0A0A7LIF5_9ARCH</name>
<dbReference type="GO" id="GO:0005524">
    <property type="term" value="F:ATP binding"/>
    <property type="evidence" value="ECO:0007669"/>
    <property type="project" value="UniProtKB-KW"/>
</dbReference>
<dbReference type="Pfam" id="PF17855">
    <property type="entry name" value="MCM_lid"/>
    <property type="match status" value="1"/>
</dbReference>
<protein>
    <submittedName>
        <fullName evidence="8">MCM protein</fullName>
        <ecNumber evidence="8">3.6.4.12</ecNumber>
    </submittedName>
</protein>
<dbReference type="PRINTS" id="PR01657">
    <property type="entry name" value="MCMFAMILY"/>
</dbReference>
<evidence type="ECO:0000256" key="1">
    <source>
        <dbReference type="ARBA" id="ARBA00008010"/>
    </source>
</evidence>
<comment type="similarity">
    <text evidence="1 6">Belongs to the MCM family.</text>
</comment>
<dbReference type="GeneID" id="24819092"/>
<dbReference type="InterPro" id="IPR033762">
    <property type="entry name" value="MCM_OB"/>
</dbReference>
<evidence type="ECO:0000313" key="8">
    <source>
        <dbReference type="EMBL" id="AIZ57291.1"/>
    </source>
</evidence>